<dbReference type="EMBL" id="CABPSA010000008">
    <property type="protein sequence ID" value="VVE44333.1"/>
    <property type="molecule type" value="Genomic_DNA"/>
</dbReference>
<dbReference type="Gene3D" id="3.30.2440.10">
    <property type="entry name" value="Secreted effector protein SifA"/>
    <property type="match status" value="1"/>
</dbReference>
<dbReference type="Proteomes" id="UP000343335">
    <property type="component" value="Unassembled WGS sequence"/>
</dbReference>
<organism evidence="1 2">
    <name type="scientific">Pandoraea commovens</name>
    <dbReference type="NCBI Taxonomy" id="2508289"/>
    <lineage>
        <taxon>Bacteria</taxon>
        <taxon>Pseudomonadati</taxon>
        <taxon>Pseudomonadota</taxon>
        <taxon>Betaproteobacteria</taxon>
        <taxon>Burkholderiales</taxon>
        <taxon>Burkholderiaceae</taxon>
        <taxon>Pandoraea</taxon>
    </lineage>
</organism>
<evidence type="ECO:0000313" key="1">
    <source>
        <dbReference type="EMBL" id="VVE44333.1"/>
    </source>
</evidence>
<proteinExistence type="predicted"/>
<evidence type="ECO:0000313" key="2">
    <source>
        <dbReference type="Proteomes" id="UP000343335"/>
    </source>
</evidence>
<dbReference type="AlphaFoldDB" id="A0A5E4Y786"/>
<dbReference type="RefSeq" id="WP_150666042.1">
    <property type="nucleotide sequence ID" value="NZ_CABPSA010000008.1"/>
</dbReference>
<name>A0A5E4Y786_9BURK</name>
<protein>
    <submittedName>
        <fullName evidence="1">Uncharacterized protein</fullName>
    </submittedName>
</protein>
<accession>A0A5E4Y786</accession>
<sequence length="273" mass="30033">MTVSATNSPINLIGNIPHGLDAETVTMCTKTGVDYALTSLWERIKDWFFGTNKVTAMTAIHTLATTPSSSAQIDAFLDLLRCIEPEHRDQLKWCAGDSGDPYFMIGDCVVLAAPDWSARGEKPLNVDDMAQILLRTHHGDESLLSAFMRVEMETGHLLRPPRASVEEDDVVFHDLSTKKTYLESSPTLVEALEFVGMNRNGASCDESHALGILVEKAWREALVGSGKTDEQAIQTSSVRMGGMAQDVMVLVTDMFHERLATHRSPMPGREIGQ</sequence>
<dbReference type="OrthoDB" id="8938174at2"/>
<reference evidence="1 2" key="1">
    <citation type="submission" date="2019-08" db="EMBL/GenBank/DDBJ databases">
        <authorList>
            <person name="Peeters C."/>
        </authorList>
    </citation>
    <scope>NUCLEOTIDE SEQUENCE [LARGE SCALE GENOMIC DNA]</scope>
    <source>
        <strain evidence="1 2">LMG 31010</strain>
    </source>
</reference>
<gene>
    <name evidence="1" type="ORF">PCO31010_04332</name>
</gene>